<name>A0A0V7ZJ37_9CYAN</name>
<evidence type="ECO:0000313" key="4">
    <source>
        <dbReference type="EMBL" id="KST63444.1"/>
    </source>
</evidence>
<feature type="signal peptide" evidence="2">
    <location>
        <begin position="1"/>
        <end position="25"/>
    </location>
</feature>
<comment type="caution">
    <text evidence="5">The sequence shown here is derived from an EMBL/GenBank/DDBJ whole genome shotgun (WGS) entry which is preliminary data.</text>
</comment>
<gene>
    <name evidence="4" type="ORF">BC008_13340</name>
    <name evidence="5" type="ORF">BC008_18280</name>
</gene>
<proteinExistence type="predicted"/>
<dbReference type="Proteomes" id="UP000053372">
    <property type="component" value="Unassembled WGS sequence"/>
</dbReference>
<evidence type="ECO:0000313" key="6">
    <source>
        <dbReference type="Proteomes" id="UP000053372"/>
    </source>
</evidence>
<dbReference type="Pfam" id="PF13505">
    <property type="entry name" value="OMP_b-brl"/>
    <property type="match status" value="1"/>
</dbReference>
<keyword evidence="6" id="KW-1185">Reference proteome</keyword>
<dbReference type="GO" id="GO:0016301">
    <property type="term" value="F:kinase activity"/>
    <property type="evidence" value="ECO:0007669"/>
    <property type="project" value="UniProtKB-KW"/>
</dbReference>
<dbReference type="EMBL" id="LMTZ01000138">
    <property type="protein sequence ID" value="KST63444.1"/>
    <property type="molecule type" value="Genomic_DNA"/>
</dbReference>
<dbReference type="RefSeq" id="WP_027845905.1">
    <property type="nucleotide sequence ID" value="NZ_LMTZ01000119.1"/>
</dbReference>
<organism evidence="5 6">
    <name type="scientific">Mastigocoleus testarum BC008</name>
    <dbReference type="NCBI Taxonomy" id="371196"/>
    <lineage>
        <taxon>Bacteria</taxon>
        <taxon>Bacillati</taxon>
        <taxon>Cyanobacteriota</taxon>
        <taxon>Cyanophyceae</taxon>
        <taxon>Nostocales</taxon>
        <taxon>Hapalosiphonaceae</taxon>
        <taxon>Mastigocoleus</taxon>
    </lineage>
</organism>
<evidence type="ECO:0000259" key="3">
    <source>
        <dbReference type="Pfam" id="PF13505"/>
    </source>
</evidence>
<dbReference type="AlphaFoldDB" id="A0A0V7ZJ37"/>
<protein>
    <submittedName>
        <fullName evidence="5">Histidine kinase</fullName>
    </submittedName>
</protein>
<keyword evidence="1 2" id="KW-0732">Signal</keyword>
<evidence type="ECO:0000256" key="2">
    <source>
        <dbReference type="SAM" id="SignalP"/>
    </source>
</evidence>
<dbReference type="InterPro" id="IPR011250">
    <property type="entry name" value="OMP/PagP_B-barrel"/>
</dbReference>
<reference evidence="5 6" key="1">
    <citation type="journal article" date="2015" name="Genome Announc.">
        <title>Draft Genome of the Euendolithic (true boring) Cyanobacterium Mastigocoleus testarum strain BC008.</title>
        <authorList>
            <person name="Guida B.S."/>
            <person name="Garcia-Pichel F."/>
        </authorList>
    </citation>
    <scope>NUCLEOTIDE SEQUENCE [LARGE SCALE GENOMIC DNA]</scope>
    <source>
        <strain evidence="5 6">BC008</strain>
    </source>
</reference>
<dbReference type="InterPro" id="IPR027385">
    <property type="entry name" value="Beta-barrel_OMP"/>
</dbReference>
<sequence>MRLTSVMVSTLVASSILLSGGIAAAKPTGMDGSYIGAGVSAGVTNGGQDNDAAVLGGNVQGRYAIPETPVSARGAVLFGGDSTAIMPMLTYDVPIADNTNVYIGAGYSFVTDEGENSPLGNRDAAVITLGAESEVSDRVVVYGDAKWGIDAYEDSSADAVSLQAGVGFRF</sequence>
<accession>A0A0V7ZJ37</accession>
<evidence type="ECO:0000256" key="1">
    <source>
        <dbReference type="ARBA" id="ARBA00022729"/>
    </source>
</evidence>
<evidence type="ECO:0000313" key="5">
    <source>
        <dbReference type="EMBL" id="KST64576.1"/>
    </source>
</evidence>
<dbReference type="SUPFAM" id="SSF56925">
    <property type="entry name" value="OMPA-like"/>
    <property type="match status" value="1"/>
</dbReference>
<feature type="chain" id="PRO_5007438879" evidence="2">
    <location>
        <begin position="26"/>
        <end position="170"/>
    </location>
</feature>
<keyword evidence="5" id="KW-0418">Kinase</keyword>
<keyword evidence="5" id="KW-0808">Transferase</keyword>
<dbReference type="OrthoDB" id="485268at2"/>
<feature type="domain" description="Outer membrane protein beta-barrel" evidence="3">
    <location>
        <begin position="17"/>
        <end position="170"/>
    </location>
</feature>
<dbReference type="EMBL" id="LMTZ01000119">
    <property type="protein sequence ID" value="KST64576.1"/>
    <property type="molecule type" value="Genomic_DNA"/>
</dbReference>